<proteinExistence type="predicted"/>
<dbReference type="Pfam" id="PF13411">
    <property type="entry name" value="MerR_1"/>
    <property type="match status" value="1"/>
</dbReference>
<evidence type="ECO:0000313" key="3">
    <source>
        <dbReference type="EMBL" id="SQJ02416.1"/>
    </source>
</evidence>
<evidence type="ECO:0000256" key="1">
    <source>
        <dbReference type="ARBA" id="ARBA00023125"/>
    </source>
</evidence>
<dbReference type="Gene3D" id="3.20.80.10">
    <property type="entry name" value="Regulatory factor, effector binding domain"/>
    <property type="match status" value="1"/>
</dbReference>
<gene>
    <name evidence="3" type="primary">bmrR_2</name>
    <name evidence="3" type="ORF">NCTC12112_01361</name>
</gene>
<dbReference type="InterPro" id="IPR011256">
    <property type="entry name" value="Reg_factor_effector_dom_sf"/>
</dbReference>
<dbReference type="GO" id="GO:0003700">
    <property type="term" value="F:DNA-binding transcription factor activity"/>
    <property type="evidence" value="ECO:0007669"/>
    <property type="project" value="InterPro"/>
</dbReference>
<sequence length="278" mass="33007">MINKSNLYFTTGEFAKLFNVSKSTLFYYDEVGVFSPIIREENDYRFYAVEQIEVFEVIVTLKELGMSLKDIKEYMENRTPENFITLMEEREKIIDEKISYLKEIKQFFRKKADLVRESLCVDTNKVEIKEYPDEYLIPIKTEINNEKDMAVYLANHIKFCVDKNIYSPHPISGMQDYENISNGIYYKYLSFYTKITPEQLPLLLSNNVPYILKKKGKYIVAYHSKGYYSLDEVYDKIFNFIKENNLETTGNFYEDVLLDELSIKGYENYMVQISIQVK</sequence>
<keyword evidence="1" id="KW-0238">DNA-binding</keyword>
<dbReference type="InterPro" id="IPR009061">
    <property type="entry name" value="DNA-bd_dom_put_sf"/>
</dbReference>
<organism evidence="3 4">
    <name type="scientific">Fusobacterium ulcerans</name>
    <dbReference type="NCBI Taxonomy" id="861"/>
    <lineage>
        <taxon>Bacteria</taxon>
        <taxon>Fusobacteriati</taxon>
        <taxon>Fusobacteriota</taxon>
        <taxon>Fusobacteriia</taxon>
        <taxon>Fusobacteriales</taxon>
        <taxon>Fusobacteriaceae</taxon>
        <taxon>Fusobacterium</taxon>
    </lineage>
</organism>
<dbReference type="PROSITE" id="PS50937">
    <property type="entry name" value="HTH_MERR_2"/>
    <property type="match status" value="1"/>
</dbReference>
<dbReference type="SUPFAM" id="SSF46955">
    <property type="entry name" value="Putative DNA-binding domain"/>
    <property type="match status" value="1"/>
</dbReference>
<dbReference type="PANTHER" id="PTHR30204">
    <property type="entry name" value="REDOX-CYCLING DRUG-SENSING TRANSCRIPTIONAL ACTIVATOR SOXR"/>
    <property type="match status" value="1"/>
</dbReference>
<feature type="domain" description="HTH merR-type" evidence="2">
    <location>
        <begin position="8"/>
        <end position="77"/>
    </location>
</feature>
<evidence type="ECO:0000313" key="4">
    <source>
        <dbReference type="Proteomes" id="UP000249008"/>
    </source>
</evidence>
<dbReference type="GeneID" id="78455926"/>
<protein>
    <submittedName>
        <fullName evidence="3">Multidrug-efflux transporter 1 regulator</fullName>
    </submittedName>
</protein>
<dbReference type="GO" id="GO:0003677">
    <property type="term" value="F:DNA binding"/>
    <property type="evidence" value="ECO:0007669"/>
    <property type="project" value="UniProtKB-KW"/>
</dbReference>
<dbReference type="CDD" id="cd04782">
    <property type="entry name" value="HTH_BltR"/>
    <property type="match status" value="1"/>
</dbReference>
<dbReference type="Proteomes" id="UP000249008">
    <property type="component" value="Chromosome 1"/>
</dbReference>
<dbReference type="PANTHER" id="PTHR30204:SF85">
    <property type="entry name" value="MULTIDRUG-EFFLUX TRANSPORTER 2 REGULATOR"/>
    <property type="match status" value="1"/>
</dbReference>
<dbReference type="SMART" id="SM00422">
    <property type="entry name" value="HTH_MERR"/>
    <property type="match status" value="1"/>
</dbReference>
<dbReference type="KEGG" id="ful:C4N20_13955"/>
<name>A0AAX2JB68_9FUSO</name>
<evidence type="ECO:0000259" key="2">
    <source>
        <dbReference type="PROSITE" id="PS50937"/>
    </source>
</evidence>
<dbReference type="RefSeq" id="WP_005977491.1">
    <property type="nucleotide sequence ID" value="NZ_CABKNW010000002.1"/>
</dbReference>
<dbReference type="AlphaFoldDB" id="A0AAX2JB68"/>
<dbReference type="Gene3D" id="1.10.1660.10">
    <property type="match status" value="1"/>
</dbReference>
<dbReference type="InterPro" id="IPR000551">
    <property type="entry name" value="MerR-type_HTH_dom"/>
</dbReference>
<dbReference type="EMBL" id="LS483487">
    <property type="protein sequence ID" value="SQJ02416.1"/>
    <property type="molecule type" value="Genomic_DNA"/>
</dbReference>
<dbReference type="InterPro" id="IPR047057">
    <property type="entry name" value="MerR_fam"/>
</dbReference>
<accession>A0AAX2JB68</accession>
<dbReference type="SUPFAM" id="SSF55136">
    <property type="entry name" value="Probable bacterial effector-binding domain"/>
    <property type="match status" value="1"/>
</dbReference>
<reference evidence="3 4" key="1">
    <citation type="submission" date="2018-06" db="EMBL/GenBank/DDBJ databases">
        <authorList>
            <consortium name="Pathogen Informatics"/>
            <person name="Doyle S."/>
        </authorList>
    </citation>
    <scope>NUCLEOTIDE SEQUENCE [LARGE SCALE GENOMIC DNA]</scope>
    <source>
        <strain evidence="3 4">NCTC12112</strain>
    </source>
</reference>